<protein>
    <submittedName>
        <fullName evidence="1">Uncharacterized protein</fullName>
    </submittedName>
</protein>
<dbReference type="AlphaFoldDB" id="A0A5E4TV24"/>
<accession>A0A5E4TV24</accession>
<organism evidence="1 2">
    <name type="scientific">Pandoraea commovens</name>
    <dbReference type="NCBI Taxonomy" id="2508289"/>
    <lineage>
        <taxon>Bacteria</taxon>
        <taxon>Pseudomonadati</taxon>
        <taxon>Pseudomonadota</taxon>
        <taxon>Betaproteobacteria</taxon>
        <taxon>Burkholderiales</taxon>
        <taxon>Burkholderiaceae</taxon>
        <taxon>Pandoraea</taxon>
    </lineage>
</organism>
<proteinExistence type="predicted"/>
<gene>
    <name evidence="1" type="ORF">PCO31010_01582</name>
</gene>
<dbReference type="Proteomes" id="UP000343335">
    <property type="component" value="Unassembled WGS sequence"/>
</dbReference>
<evidence type="ECO:0000313" key="1">
    <source>
        <dbReference type="EMBL" id="VVD89799.1"/>
    </source>
</evidence>
<dbReference type="EMBL" id="CABPSA010000002">
    <property type="protein sequence ID" value="VVD89799.1"/>
    <property type="molecule type" value="Genomic_DNA"/>
</dbReference>
<name>A0A5E4TV24_9BURK</name>
<evidence type="ECO:0000313" key="2">
    <source>
        <dbReference type="Proteomes" id="UP000343335"/>
    </source>
</evidence>
<sequence length="31" mass="3917">MQKHIRHYLFILMDSGRKEGMSRMLRHIFRK</sequence>
<reference evidence="1 2" key="1">
    <citation type="submission" date="2019-08" db="EMBL/GenBank/DDBJ databases">
        <authorList>
            <person name="Peeters C."/>
        </authorList>
    </citation>
    <scope>NUCLEOTIDE SEQUENCE [LARGE SCALE GENOMIC DNA]</scope>
    <source>
        <strain evidence="1 2">LMG 31010</strain>
    </source>
</reference>